<dbReference type="EMBL" id="JBEAFC010000004">
    <property type="protein sequence ID" value="KAL1559361.1"/>
    <property type="molecule type" value="Genomic_DNA"/>
</dbReference>
<dbReference type="Pfam" id="PF13639">
    <property type="entry name" value="zf-RING_2"/>
    <property type="match status" value="1"/>
</dbReference>
<keyword evidence="6" id="KW-0862">Zinc</keyword>
<gene>
    <name evidence="13" type="ORF">AAHA92_09712</name>
</gene>
<dbReference type="GO" id="GO:0008270">
    <property type="term" value="F:zinc ion binding"/>
    <property type="evidence" value="ECO:0007669"/>
    <property type="project" value="UniProtKB-KW"/>
</dbReference>
<evidence type="ECO:0000256" key="7">
    <source>
        <dbReference type="ARBA" id="ARBA00022989"/>
    </source>
</evidence>
<keyword evidence="3" id="KW-0479">Metal-binding</keyword>
<evidence type="ECO:0000313" key="14">
    <source>
        <dbReference type="Proteomes" id="UP001567538"/>
    </source>
</evidence>
<dbReference type="Gene3D" id="3.30.40.10">
    <property type="entry name" value="Zinc/RING finger domain, C3HC4 (zinc finger)"/>
    <property type="match status" value="1"/>
</dbReference>
<reference evidence="13 14" key="1">
    <citation type="submission" date="2024-06" db="EMBL/GenBank/DDBJ databases">
        <title>A chromosome level genome sequence of Diviner's sage (Salvia divinorum).</title>
        <authorList>
            <person name="Ford S.A."/>
            <person name="Ro D.-K."/>
            <person name="Ness R.W."/>
            <person name="Phillips M.A."/>
        </authorList>
    </citation>
    <scope>NUCLEOTIDE SEQUENCE [LARGE SCALE GENOMIC DNA]</scope>
    <source>
        <strain evidence="13">SAF-2024a</strain>
        <tissue evidence="13">Leaf</tissue>
    </source>
</reference>
<dbReference type="InterPro" id="IPR017907">
    <property type="entry name" value="Znf_RING_CS"/>
</dbReference>
<comment type="subcellular location">
    <subcellularLocation>
        <location evidence="1">Membrane</location>
        <topology evidence="1">Multi-pass membrane protein</topology>
    </subcellularLocation>
</comment>
<keyword evidence="14" id="KW-1185">Reference proteome</keyword>
<organism evidence="13 14">
    <name type="scientific">Salvia divinorum</name>
    <name type="common">Maria pastora</name>
    <name type="synonym">Diviner's sage</name>
    <dbReference type="NCBI Taxonomy" id="28513"/>
    <lineage>
        <taxon>Eukaryota</taxon>
        <taxon>Viridiplantae</taxon>
        <taxon>Streptophyta</taxon>
        <taxon>Embryophyta</taxon>
        <taxon>Tracheophyta</taxon>
        <taxon>Spermatophyta</taxon>
        <taxon>Magnoliopsida</taxon>
        <taxon>eudicotyledons</taxon>
        <taxon>Gunneridae</taxon>
        <taxon>Pentapetalae</taxon>
        <taxon>asterids</taxon>
        <taxon>lamiids</taxon>
        <taxon>Lamiales</taxon>
        <taxon>Lamiaceae</taxon>
        <taxon>Nepetoideae</taxon>
        <taxon>Mentheae</taxon>
        <taxon>Salviinae</taxon>
        <taxon>Salvia</taxon>
        <taxon>Salvia subgen. Calosphace</taxon>
    </lineage>
</organism>
<dbReference type="Proteomes" id="UP001567538">
    <property type="component" value="Unassembled WGS sequence"/>
</dbReference>
<protein>
    <submittedName>
        <fullName evidence="13">RING-type E3 ubiquitin transferase</fullName>
        <ecNumber evidence="13">2.3.2.27</ecNumber>
    </submittedName>
</protein>
<feature type="transmembrane region" description="Helical" evidence="11">
    <location>
        <begin position="252"/>
        <end position="277"/>
    </location>
</feature>
<comment type="caution">
    <text evidence="13">The sequence shown here is derived from an EMBL/GenBank/DDBJ whole genome shotgun (WGS) entry which is preliminary data.</text>
</comment>
<proteinExistence type="predicted"/>
<evidence type="ECO:0000256" key="3">
    <source>
        <dbReference type="ARBA" id="ARBA00022723"/>
    </source>
</evidence>
<dbReference type="PANTHER" id="PTHR15860:SF0">
    <property type="entry name" value="LP20373P"/>
    <property type="match status" value="1"/>
</dbReference>
<dbReference type="PANTHER" id="PTHR15860">
    <property type="entry name" value="UNCHARACTERIZED RING FINGER-CONTAINING PROTEIN"/>
    <property type="match status" value="1"/>
</dbReference>
<feature type="transmembrane region" description="Helical" evidence="11">
    <location>
        <begin position="298"/>
        <end position="318"/>
    </location>
</feature>
<dbReference type="EC" id="2.3.2.27" evidence="13"/>
<evidence type="ECO:0000313" key="13">
    <source>
        <dbReference type="EMBL" id="KAL1559361.1"/>
    </source>
</evidence>
<dbReference type="PROSITE" id="PS50089">
    <property type="entry name" value="ZF_RING_2"/>
    <property type="match status" value="1"/>
</dbReference>
<dbReference type="SUPFAM" id="SSF57850">
    <property type="entry name" value="RING/U-box"/>
    <property type="match status" value="1"/>
</dbReference>
<keyword evidence="5" id="KW-0833">Ubl conjugation pathway</keyword>
<evidence type="ECO:0000256" key="11">
    <source>
        <dbReference type="SAM" id="Phobius"/>
    </source>
</evidence>
<dbReference type="InterPro" id="IPR013083">
    <property type="entry name" value="Znf_RING/FYVE/PHD"/>
</dbReference>
<dbReference type="GO" id="GO:0061630">
    <property type="term" value="F:ubiquitin protein ligase activity"/>
    <property type="evidence" value="ECO:0007669"/>
    <property type="project" value="UniProtKB-EC"/>
</dbReference>
<accession>A0ABD1HWD0</accession>
<dbReference type="SMART" id="SM00184">
    <property type="entry name" value="RING"/>
    <property type="match status" value="1"/>
</dbReference>
<dbReference type="InterPro" id="IPR044235">
    <property type="entry name" value="RNFT1/2"/>
</dbReference>
<keyword evidence="2 11" id="KW-0812">Transmembrane</keyword>
<keyword evidence="8 11" id="KW-0472">Membrane</keyword>
<feature type="transmembrane region" description="Helical" evidence="11">
    <location>
        <begin position="211"/>
        <end position="232"/>
    </location>
</feature>
<dbReference type="GO" id="GO:0016020">
    <property type="term" value="C:membrane"/>
    <property type="evidence" value="ECO:0007669"/>
    <property type="project" value="UniProtKB-SubCell"/>
</dbReference>
<keyword evidence="4 9" id="KW-0863">Zinc-finger</keyword>
<dbReference type="AlphaFoldDB" id="A0ABD1HWD0"/>
<dbReference type="PROSITE" id="PS00518">
    <property type="entry name" value="ZF_RING_1"/>
    <property type="match status" value="1"/>
</dbReference>
<evidence type="ECO:0000256" key="2">
    <source>
        <dbReference type="ARBA" id="ARBA00022692"/>
    </source>
</evidence>
<evidence type="ECO:0000256" key="9">
    <source>
        <dbReference type="PROSITE-ProRule" id="PRU00175"/>
    </source>
</evidence>
<keyword evidence="13" id="KW-0012">Acyltransferase</keyword>
<evidence type="ECO:0000256" key="10">
    <source>
        <dbReference type="SAM" id="MobiDB-lite"/>
    </source>
</evidence>
<evidence type="ECO:0000256" key="5">
    <source>
        <dbReference type="ARBA" id="ARBA00022786"/>
    </source>
</evidence>
<feature type="region of interest" description="Disordered" evidence="10">
    <location>
        <begin position="122"/>
        <end position="147"/>
    </location>
</feature>
<feature type="region of interest" description="Disordered" evidence="10">
    <location>
        <begin position="63"/>
        <end position="96"/>
    </location>
</feature>
<dbReference type="InterPro" id="IPR001841">
    <property type="entry name" value="Znf_RING"/>
</dbReference>
<name>A0ABD1HWD0_SALDI</name>
<keyword evidence="13" id="KW-0808">Transferase</keyword>
<evidence type="ECO:0000256" key="8">
    <source>
        <dbReference type="ARBA" id="ARBA00023136"/>
    </source>
</evidence>
<evidence type="ECO:0000256" key="6">
    <source>
        <dbReference type="ARBA" id="ARBA00022833"/>
    </source>
</evidence>
<feature type="region of interest" description="Disordered" evidence="10">
    <location>
        <begin position="1"/>
        <end position="20"/>
    </location>
</feature>
<evidence type="ECO:0000256" key="4">
    <source>
        <dbReference type="ARBA" id="ARBA00022771"/>
    </source>
</evidence>
<evidence type="ECO:0000256" key="1">
    <source>
        <dbReference type="ARBA" id="ARBA00004141"/>
    </source>
</evidence>
<dbReference type="CDD" id="cd16532">
    <property type="entry name" value="RING-HC_RNFT1-like"/>
    <property type="match status" value="1"/>
</dbReference>
<feature type="domain" description="RING-type" evidence="12">
    <location>
        <begin position="381"/>
        <end position="419"/>
    </location>
</feature>
<sequence>MEISNSEATNIDSASPSNVGGQILQFPSIRSLRSPISSLIEYSGLLRVRPEYRYSQALPLVPERNAQNPGYSELVDGSDEASGSGTGNSGNSSNSGEVSIRIIGEQDRAANNGENVVGLGAEESTVGGDDVNRSAAGDDSSNREGSSYQRYDIQQAARWIEQILPFSLLLLVVFIRQHLQGFAVTIYSTAILLKSNDILRKQTALKGERRISILVGYLLFFMLHIFGIYWWHRKDDLFYPLLMIPPKAIPPFWHAIFVILVNDIMARQAAMAVKLVLLMYYKNGRGHNFRRQGQMLTLIEYALLLYRALLPTPVWYRFFLNKTYGSLFSSLTTGLYLTFKLTSIVEKVQSFFASLKALSRKEIHYGSVATSEQVNAAGDLCAICQEKMHAPILLRCKHIFCEDCVSEWFERERTCPLCRALVRPADLQSYGDGSTNLFFQLF</sequence>
<evidence type="ECO:0000259" key="12">
    <source>
        <dbReference type="PROSITE" id="PS50089"/>
    </source>
</evidence>
<keyword evidence="7 11" id="KW-1133">Transmembrane helix</keyword>